<reference evidence="2" key="1">
    <citation type="journal article" date="2021" name="Proc. Natl. Acad. Sci. U.S.A.">
        <title>A Catalog of Tens of Thousands of Viruses from Human Metagenomes Reveals Hidden Associations with Chronic Diseases.</title>
        <authorList>
            <person name="Tisza M.J."/>
            <person name="Buck C.B."/>
        </authorList>
    </citation>
    <scope>NUCLEOTIDE SEQUENCE</scope>
    <source>
        <strain evidence="2">Ct5ra14</strain>
    </source>
</reference>
<dbReference type="Pfam" id="PF16778">
    <property type="entry name" value="Phage_tail_APC"/>
    <property type="match status" value="1"/>
</dbReference>
<sequence length="204" mass="23659">MKTLEEVKQEMLSRAMNRPLSKYSLKDSDGRIAVSSNSPGQHAFIDAKDEAFAQSNYTLSERFKREDGTIIKYWKLEPSPKGYFQSADGDYYLSTELPELDDDFVKQQYEQEVRGERNARISDTDRYVQLPDITVQSAARTKRSQLTEEDRKALLDYRQELKDLPEKQGFPFVDYPEFPTALAYELEQAVSDRSSIKQRGFFHA</sequence>
<proteinExistence type="predicted"/>
<accession>A0A8S5T238</accession>
<evidence type="ECO:0000313" key="2">
    <source>
        <dbReference type="EMBL" id="DAF57168.1"/>
    </source>
</evidence>
<protein>
    <submittedName>
        <fullName evidence="2">Tail assembly chaperone protein</fullName>
    </submittedName>
</protein>
<dbReference type="EMBL" id="BK032730">
    <property type="protein sequence ID" value="DAF57168.1"/>
    <property type="molecule type" value="Genomic_DNA"/>
</dbReference>
<organism evidence="2">
    <name type="scientific">Myoviridae sp. ct5ra14</name>
    <dbReference type="NCBI Taxonomy" id="2827659"/>
    <lineage>
        <taxon>Viruses</taxon>
        <taxon>Duplodnaviria</taxon>
        <taxon>Heunggongvirae</taxon>
        <taxon>Uroviricota</taxon>
        <taxon>Caudoviricetes</taxon>
    </lineage>
</organism>
<name>A0A8S5T238_9CAUD</name>
<evidence type="ECO:0000259" key="1">
    <source>
        <dbReference type="Pfam" id="PF16778"/>
    </source>
</evidence>
<feature type="domain" description="Phage tail assembly chaperone-like" evidence="1">
    <location>
        <begin position="111"/>
        <end position="179"/>
    </location>
</feature>
<dbReference type="InterPro" id="IPR031893">
    <property type="entry name" value="Phage_tail_APC"/>
</dbReference>